<dbReference type="Proteomes" id="UP000266492">
    <property type="component" value="Unassembled WGS sequence"/>
</dbReference>
<evidence type="ECO:0000259" key="10">
    <source>
        <dbReference type="Pfam" id="PF02870"/>
    </source>
</evidence>
<dbReference type="CDD" id="cd06445">
    <property type="entry name" value="ATase"/>
    <property type="match status" value="1"/>
</dbReference>
<dbReference type="GO" id="GO:0032259">
    <property type="term" value="P:methylation"/>
    <property type="evidence" value="ECO:0007669"/>
    <property type="project" value="UniProtKB-KW"/>
</dbReference>
<comment type="function">
    <text evidence="8">Involved in the cellular defense against the biological effects of O6-methylguanine (O6-MeG) and O4-methylthymine (O4-MeT) in DNA. Repairs the methylated nucleobase in DNA by stoichiometrically transferring the methyl group to a cysteine residue in the enzyme. This is a suicide reaction: the enzyme is irreversibly inactivated.</text>
</comment>
<dbReference type="EMBL" id="JAQNZF010000046">
    <property type="protein sequence ID" value="MDC2745120.1"/>
    <property type="molecule type" value="Genomic_DNA"/>
</dbReference>
<evidence type="ECO:0000259" key="9">
    <source>
        <dbReference type="Pfam" id="PF01035"/>
    </source>
</evidence>
<dbReference type="EC" id="2.1.1.63" evidence="8"/>
<dbReference type="Gene3D" id="1.10.10.10">
    <property type="entry name" value="Winged helix-like DNA-binding domain superfamily/Winged helix DNA-binding domain"/>
    <property type="match status" value="1"/>
</dbReference>
<protein>
    <recommendedName>
        <fullName evidence="8">Methylated-DNA--protein-cysteine methyltransferase</fullName>
        <ecNumber evidence="8">2.1.1.63</ecNumber>
    </recommendedName>
    <alternativeName>
        <fullName evidence="8">6-O-methylguanine-DNA methyltransferase</fullName>
        <shortName evidence="8">MGMT</shortName>
    </alternativeName>
    <alternativeName>
        <fullName evidence="8">O-6-methylguanine-DNA-alkyltransferase</fullName>
    </alternativeName>
</protein>
<dbReference type="InterPro" id="IPR036631">
    <property type="entry name" value="MGMT_N_sf"/>
</dbReference>
<comment type="subcellular location">
    <subcellularLocation>
        <location evidence="8">Cytoplasm</location>
    </subcellularLocation>
</comment>
<evidence type="ECO:0000256" key="7">
    <source>
        <dbReference type="ARBA" id="ARBA00049348"/>
    </source>
</evidence>
<dbReference type="InterPro" id="IPR036217">
    <property type="entry name" value="MethylDNA_cys_MeTrfase_DNAb"/>
</dbReference>
<evidence type="ECO:0000256" key="8">
    <source>
        <dbReference type="HAMAP-Rule" id="MF_00772"/>
    </source>
</evidence>
<evidence type="ECO:0000313" key="15">
    <source>
        <dbReference type="Proteomes" id="UP000435985"/>
    </source>
</evidence>
<evidence type="ECO:0000256" key="5">
    <source>
        <dbReference type="ARBA" id="ARBA00022763"/>
    </source>
</evidence>
<dbReference type="FunFam" id="1.10.10.10:FF:000214">
    <property type="entry name" value="Methylated-DNA--protein-cysteine methyltransferase"/>
    <property type="match status" value="1"/>
</dbReference>
<dbReference type="AlphaFoldDB" id="A0A139L0W5"/>
<dbReference type="RefSeq" id="WP_015531337.1">
    <property type="nucleotide sequence ID" value="NZ_CAXTIO010000025.1"/>
</dbReference>
<feature type="domain" description="Methylguanine DNA methyltransferase ribonuclease-like" evidence="10">
    <location>
        <begin position="12"/>
        <end position="85"/>
    </location>
</feature>
<proteinExistence type="inferred from homology"/>
<dbReference type="GO" id="GO:0005737">
    <property type="term" value="C:cytoplasm"/>
    <property type="evidence" value="ECO:0007669"/>
    <property type="project" value="UniProtKB-SubCell"/>
</dbReference>
<dbReference type="InterPro" id="IPR023546">
    <property type="entry name" value="MGMT"/>
</dbReference>
<dbReference type="PANTHER" id="PTHR10815:SF5">
    <property type="entry name" value="METHYLATED-DNA--PROTEIN-CYSTEINE METHYLTRANSFERASE"/>
    <property type="match status" value="1"/>
</dbReference>
<accession>A0A139L0W5</accession>
<sequence length="176" mass="19576">MEDKTNVIKIQRYHSPCGDLMLGSLEDKLCLCDWAAESHRDIVDRRLRKVLKAGYEESTSDVIQEAMSQLDEYFNGERTVFEVPLLFVGTEFQKSVWYKLLEIPYGSTVSYGELAKQLDLPKAVRAVAAANGANAISIFAPCHRVIGSNRTLVGYGGGLPAKKRLLDLELNGKPLL</sequence>
<comment type="similarity">
    <text evidence="2 8">Belongs to the MGMT family.</text>
</comment>
<dbReference type="GO" id="GO:0006307">
    <property type="term" value="P:DNA alkylation repair"/>
    <property type="evidence" value="ECO:0007669"/>
    <property type="project" value="UniProtKB-UniRule"/>
</dbReference>
<dbReference type="Gene3D" id="3.30.160.70">
    <property type="entry name" value="Methylated DNA-protein cysteine methyltransferase domain"/>
    <property type="match status" value="1"/>
</dbReference>
<keyword evidence="6 8" id="KW-0234">DNA repair</keyword>
<reference evidence="12" key="3">
    <citation type="submission" date="2022-10" db="EMBL/GenBank/DDBJ databases">
        <title>Human gut microbiome strain richness.</title>
        <authorList>
            <person name="Chen-Liaw A."/>
        </authorList>
    </citation>
    <scope>NUCLEOTIDE SEQUENCE</scope>
    <source>
        <strain evidence="12">BSD2780120875st1_E1_BSD2780120875_150330</strain>
    </source>
</reference>
<comment type="catalytic activity">
    <reaction evidence="1 8">
        <text>a 4-O-methyl-thymidine in DNA + L-cysteinyl-[protein] = a thymidine in DNA + S-methyl-L-cysteinyl-[protein]</text>
        <dbReference type="Rhea" id="RHEA:53428"/>
        <dbReference type="Rhea" id="RHEA-COMP:10131"/>
        <dbReference type="Rhea" id="RHEA-COMP:10132"/>
        <dbReference type="Rhea" id="RHEA-COMP:13555"/>
        <dbReference type="Rhea" id="RHEA-COMP:13556"/>
        <dbReference type="ChEBI" id="CHEBI:29950"/>
        <dbReference type="ChEBI" id="CHEBI:82612"/>
        <dbReference type="ChEBI" id="CHEBI:137386"/>
        <dbReference type="ChEBI" id="CHEBI:137387"/>
        <dbReference type="EC" id="2.1.1.63"/>
    </reaction>
</comment>
<dbReference type="Proteomes" id="UP001219389">
    <property type="component" value="Unassembled WGS sequence"/>
</dbReference>
<evidence type="ECO:0000256" key="3">
    <source>
        <dbReference type="ARBA" id="ARBA00022603"/>
    </source>
</evidence>
<evidence type="ECO:0000313" key="14">
    <source>
        <dbReference type="Proteomes" id="UP000266492"/>
    </source>
</evidence>
<dbReference type="PANTHER" id="PTHR10815">
    <property type="entry name" value="METHYLATED-DNA--PROTEIN-CYSTEINE METHYLTRANSFERASE"/>
    <property type="match status" value="1"/>
</dbReference>
<evidence type="ECO:0000313" key="13">
    <source>
        <dbReference type="EMBL" id="RGS80386.1"/>
    </source>
</evidence>
<dbReference type="Pfam" id="PF02870">
    <property type="entry name" value="Methyltransf_1N"/>
    <property type="match status" value="1"/>
</dbReference>
<evidence type="ECO:0000256" key="4">
    <source>
        <dbReference type="ARBA" id="ARBA00022679"/>
    </source>
</evidence>
<feature type="active site" description="Nucleophile; methyl group acceptor" evidence="8">
    <location>
        <position position="142"/>
    </location>
</feature>
<evidence type="ECO:0000256" key="2">
    <source>
        <dbReference type="ARBA" id="ARBA00008711"/>
    </source>
</evidence>
<dbReference type="Proteomes" id="UP000435985">
    <property type="component" value="Unassembled WGS sequence"/>
</dbReference>
<dbReference type="InterPro" id="IPR014048">
    <property type="entry name" value="MethylDNA_cys_MeTrfase_DNA-bd"/>
</dbReference>
<name>A0A139L0W5_BACOV</name>
<comment type="miscellaneous">
    <text evidence="8">This enzyme catalyzes only one turnover and therefore is not strictly catalytic. According to one definition, an enzyme is a biocatalyst that acts repeatedly and over many reaction cycles.</text>
</comment>
<dbReference type="InterPro" id="IPR036388">
    <property type="entry name" value="WH-like_DNA-bd_sf"/>
</dbReference>
<comment type="caution">
    <text evidence="13">The sequence shown here is derived from an EMBL/GenBank/DDBJ whole genome shotgun (WGS) entry which is preliminary data.</text>
</comment>
<gene>
    <name evidence="13" type="ORF">DWX70_21755</name>
    <name evidence="11" type="ORF">F3B98_05230</name>
    <name evidence="12" type="ORF">PO382_23240</name>
</gene>
<dbReference type="SUPFAM" id="SSF46767">
    <property type="entry name" value="Methylated DNA-protein cysteine methyltransferase, C-terminal domain"/>
    <property type="match status" value="1"/>
</dbReference>
<comment type="catalytic activity">
    <reaction evidence="7 8">
        <text>a 6-O-methyl-2'-deoxyguanosine in DNA + L-cysteinyl-[protein] = S-methyl-L-cysteinyl-[protein] + a 2'-deoxyguanosine in DNA</text>
        <dbReference type="Rhea" id="RHEA:24000"/>
        <dbReference type="Rhea" id="RHEA-COMP:10131"/>
        <dbReference type="Rhea" id="RHEA-COMP:10132"/>
        <dbReference type="Rhea" id="RHEA-COMP:11367"/>
        <dbReference type="Rhea" id="RHEA-COMP:11368"/>
        <dbReference type="ChEBI" id="CHEBI:29950"/>
        <dbReference type="ChEBI" id="CHEBI:82612"/>
        <dbReference type="ChEBI" id="CHEBI:85445"/>
        <dbReference type="ChEBI" id="CHEBI:85448"/>
        <dbReference type="EC" id="2.1.1.63"/>
    </reaction>
</comment>
<evidence type="ECO:0000313" key="11">
    <source>
        <dbReference type="EMBL" id="KAA4665651.1"/>
    </source>
</evidence>
<evidence type="ECO:0000256" key="6">
    <source>
        <dbReference type="ARBA" id="ARBA00023204"/>
    </source>
</evidence>
<dbReference type="SUPFAM" id="SSF53155">
    <property type="entry name" value="Methylated DNA-protein cysteine methyltransferase domain"/>
    <property type="match status" value="1"/>
</dbReference>
<dbReference type="EMBL" id="QRVZ01000024">
    <property type="protein sequence ID" value="RGS80386.1"/>
    <property type="molecule type" value="Genomic_DNA"/>
</dbReference>
<dbReference type="InterPro" id="IPR008332">
    <property type="entry name" value="MethylG_MeTrfase_N"/>
</dbReference>
<evidence type="ECO:0000256" key="1">
    <source>
        <dbReference type="ARBA" id="ARBA00001286"/>
    </source>
</evidence>
<keyword evidence="4 8" id="KW-0808">Transferase</keyword>
<dbReference type="HAMAP" id="MF_00772">
    <property type="entry name" value="OGT"/>
    <property type="match status" value="1"/>
</dbReference>
<keyword evidence="8" id="KW-0963">Cytoplasm</keyword>
<reference evidence="11 15" key="2">
    <citation type="journal article" date="2019" name="Nat. Med.">
        <title>A library of human gut bacterial isolates paired with longitudinal multiomics data enables mechanistic microbiome research.</title>
        <authorList>
            <person name="Poyet M."/>
            <person name="Groussin M."/>
            <person name="Gibbons S.M."/>
            <person name="Avila-Pacheco J."/>
            <person name="Jiang X."/>
            <person name="Kearney S.M."/>
            <person name="Perrotta A.R."/>
            <person name="Berdy B."/>
            <person name="Zhao S."/>
            <person name="Lieberman T.D."/>
            <person name="Swanson P.K."/>
            <person name="Smith M."/>
            <person name="Roesemann S."/>
            <person name="Alexander J.E."/>
            <person name="Rich S.A."/>
            <person name="Livny J."/>
            <person name="Vlamakis H."/>
            <person name="Clish C."/>
            <person name="Bullock K."/>
            <person name="Deik A."/>
            <person name="Scott J."/>
            <person name="Pierce K.A."/>
            <person name="Xavier R.J."/>
            <person name="Alm E.J."/>
        </authorList>
    </citation>
    <scope>NUCLEOTIDE SEQUENCE [LARGE SCALE GENOMIC DNA]</scope>
    <source>
        <strain evidence="11 15">BIOML-A14</strain>
    </source>
</reference>
<dbReference type="EMBL" id="VWFO01000005">
    <property type="protein sequence ID" value="KAA4665651.1"/>
    <property type="molecule type" value="Genomic_DNA"/>
</dbReference>
<dbReference type="Pfam" id="PF01035">
    <property type="entry name" value="DNA_binding_1"/>
    <property type="match status" value="1"/>
</dbReference>
<dbReference type="GO" id="GO:0003908">
    <property type="term" value="F:methylated-DNA-[protein]-cysteine S-methyltransferase activity"/>
    <property type="evidence" value="ECO:0007669"/>
    <property type="project" value="UniProtKB-UniRule"/>
</dbReference>
<dbReference type="NCBIfam" id="TIGR00589">
    <property type="entry name" value="ogt"/>
    <property type="match status" value="1"/>
</dbReference>
<organism evidence="13 14">
    <name type="scientific">Bacteroides ovatus</name>
    <dbReference type="NCBI Taxonomy" id="28116"/>
    <lineage>
        <taxon>Bacteria</taxon>
        <taxon>Pseudomonadati</taxon>
        <taxon>Bacteroidota</taxon>
        <taxon>Bacteroidia</taxon>
        <taxon>Bacteroidales</taxon>
        <taxon>Bacteroidaceae</taxon>
        <taxon>Bacteroides</taxon>
    </lineage>
</organism>
<feature type="domain" description="Methylated-DNA-[protein]-cysteine S-methyltransferase DNA binding" evidence="9">
    <location>
        <begin position="91"/>
        <end position="169"/>
    </location>
</feature>
<keyword evidence="5 8" id="KW-0227">DNA damage</keyword>
<keyword evidence="3 8" id="KW-0489">Methyltransferase</keyword>
<reference evidence="13 14" key="1">
    <citation type="submission" date="2018-08" db="EMBL/GenBank/DDBJ databases">
        <title>A genome reference for cultivated species of the human gut microbiota.</title>
        <authorList>
            <person name="Zou Y."/>
            <person name="Xue W."/>
            <person name="Luo G."/>
        </authorList>
    </citation>
    <scope>NUCLEOTIDE SEQUENCE [LARGE SCALE GENOMIC DNA]</scope>
    <source>
        <strain evidence="13 14">AF20-9LB</strain>
    </source>
</reference>
<evidence type="ECO:0000313" key="12">
    <source>
        <dbReference type="EMBL" id="MDC2745120.1"/>
    </source>
</evidence>